<evidence type="ECO:0000259" key="2">
    <source>
        <dbReference type="PROSITE" id="PS50878"/>
    </source>
</evidence>
<dbReference type="EMBL" id="DF973797">
    <property type="protein sequence ID" value="GAU40270.1"/>
    <property type="molecule type" value="Genomic_DNA"/>
</dbReference>
<evidence type="ECO:0000313" key="4">
    <source>
        <dbReference type="Proteomes" id="UP000242715"/>
    </source>
</evidence>
<feature type="transmembrane region" description="Helical" evidence="1">
    <location>
        <begin position="473"/>
        <end position="495"/>
    </location>
</feature>
<keyword evidence="4" id="KW-1185">Reference proteome</keyword>
<evidence type="ECO:0000313" key="3">
    <source>
        <dbReference type="EMBL" id="GAU40270.1"/>
    </source>
</evidence>
<gene>
    <name evidence="3" type="ORF">TSUD_60610</name>
</gene>
<proteinExistence type="predicted"/>
<dbReference type="OrthoDB" id="2287349at2759"/>
<dbReference type="Proteomes" id="UP000242715">
    <property type="component" value="Unassembled WGS sequence"/>
</dbReference>
<organism evidence="3 4">
    <name type="scientific">Trifolium subterraneum</name>
    <name type="common">Subterranean clover</name>
    <dbReference type="NCBI Taxonomy" id="3900"/>
    <lineage>
        <taxon>Eukaryota</taxon>
        <taxon>Viridiplantae</taxon>
        <taxon>Streptophyta</taxon>
        <taxon>Embryophyta</taxon>
        <taxon>Tracheophyta</taxon>
        <taxon>Spermatophyta</taxon>
        <taxon>Magnoliopsida</taxon>
        <taxon>eudicotyledons</taxon>
        <taxon>Gunneridae</taxon>
        <taxon>Pentapetalae</taxon>
        <taxon>rosids</taxon>
        <taxon>fabids</taxon>
        <taxon>Fabales</taxon>
        <taxon>Fabaceae</taxon>
        <taxon>Papilionoideae</taxon>
        <taxon>50 kb inversion clade</taxon>
        <taxon>NPAAA clade</taxon>
        <taxon>Hologalegina</taxon>
        <taxon>IRL clade</taxon>
        <taxon>Trifolieae</taxon>
        <taxon>Trifolium</taxon>
    </lineage>
</organism>
<dbReference type="InterPro" id="IPR026960">
    <property type="entry name" value="RVT-Znf"/>
</dbReference>
<dbReference type="Pfam" id="PF13966">
    <property type="entry name" value="zf-RVT"/>
    <property type="match status" value="1"/>
</dbReference>
<evidence type="ECO:0000256" key="1">
    <source>
        <dbReference type="SAM" id="Phobius"/>
    </source>
</evidence>
<dbReference type="Pfam" id="PF00078">
    <property type="entry name" value="RVT_1"/>
    <property type="match status" value="1"/>
</dbReference>
<feature type="domain" description="Reverse transcriptase" evidence="2">
    <location>
        <begin position="1"/>
        <end position="186"/>
    </location>
</feature>
<dbReference type="AlphaFoldDB" id="A0A2Z6NU28"/>
<dbReference type="PANTHER" id="PTHR33116:SF78">
    <property type="entry name" value="OS12G0587133 PROTEIN"/>
    <property type="match status" value="1"/>
</dbReference>
<name>A0A2Z6NU28_TRISU</name>
<keyword evidence="1" id="KW-0812">Transmembrane</keyword>
<protein>
    <recommendedName>
        <fullName evidence="2">Reverse transcriptase domain-containing protein</fullName>
    </recommendedName>
</protein>
<sequence length="573" mass="66189">MFKVDFEKAYDSVDWGFLEYMLRRLGFNGKWIAWMKACIFRGKMSILVNGSPIEEIDIQRGLKQGDPLAPFLFLVVAEGFSGLMRTAVERNLFHGFRVGQEVVVISHLQYANDTLCIGEASIQNIWTLKAILRGFASGEGVVPFGYLGLPVGANPRSRLTWEPLLDNLRRRLLVWENKFVSLGGRIVLLNSVLNSIPIFYLSFLKMSVKVWKKIVRLQREFLWGGGRGVRKINWVKWNIICQPKSTGGLGVRDVRVVILSLLTKGKWRLLISDQTLWKQVLVGRYGDGILTNPHWGDLSFPSSSSTWWKDIGVLEYHVGSNWFSNEVVRKVNNGGSTRLWKDRNFLARFLEVLEGFRWSEGIDLWGWCPENGGDFSVKSAYVQLAKLILVEDRVTISEERVFKSMWKSSAPSKVIGLAWKLLHDRLPTRRNLAYRNVIPLDVSRDCVLCVGVEESSIHLYLHRDFAAAVWFEVFRWLGLTIIIPPNLFFLAEFLSGAARNRKIRKGYWLIWHTTIWVIWKVRNSIIFEDEDKNLSAVIDAIKVTSWKWRLIRLKVSPCLFYEWSWDPRDCLAR</sequence>
<accession>A0A2Z6NU28</accession>
<dbReference type="InterPro" id="IPR000477">
    <property type="entry name" value="RT_dom"/>
</dbReference>
<reference evidence="4" key="1">
    <citation type="journal article" date="2017" name="Front. Plant Sci.">
        <title>Climate Clever Clovers: New Paradigm to Reduce the Environmental Footprint of Ruminants by Breeding Low Methanogenic Forages Utilizing Haplotype Variation.</title>
        <authorList>
            <person name="Kaur P."/>
            <person name="Appels R."/>
            <person name="Bayer P.E."/>
            <person name="Keeble-Gagnere G."/>
            <person name="Wang J."/>
            <person name="Hirakawa H."/>
            <person name="Shirasawa K."/>
            <person name="Vercoe P."/>
            <person name="Stefanova K."/>
            <person name="Durmic Z."/>
            <person name="Nichols P."/>
            <person name="Revell C."/>
            <person name="Isobe S.N."/>
            <person name="Edwards D."/>
            <person name="Erskine W."/>
        </authorList>
    </citation>
    <scope>NUCLEOTIDE SEQUENCE [LARGE SCALE GENOMIC DNA]</scope>
    <source>
        <strain evidence="4">cv. Daliak</strain>
    </source>
</reference>
<dbReference type="PROSITE" id="PS50878">
    <property type="entry name" value="RT_POL"/>
    <property type="match status" value="1"/>
</dbReference>
<keyword evidence="1" id="KW-0472">Membrane</keyword>
<keyword evidence="1" id="KW-1133">Transmembrane helix</keyword>
<dbReference type="PANTHER" id="PTHR33116">
    <property type="entry name" value="REVERSE TRANSCRIPTASE ZINC-BINDING DOMAIN-CONTAINING PROTEIN-RELATED-RELATED"/>
    <property type="match status" value="1"/>
</dbReference>